<dbReference type="AlphaFoldDB" id="A0A1E7DR77"/>
<dbReference type="EMBL" id="MAMP01000012">
    <property type="protein sequence ID" value="OES45539.1"/>
    <property type="molecule type" value="Genomic_DNA"/>
</dbReference>
<proteinExistence type="predicted"/>
<evidence type="ECO:0000313" key="3">
    <source>
        <dbReference type="Proteomes" id="UP000095658"/>
    </source>
</evidence>
<comment type="caution">
    <text evidence="2">The sequence shown here is derived from an EMBL/GenBank/DDBJ whole genome shotgun (WGS) entry which is preliminary data.</text>
</comment>
<accession>A0A1E7DR77</accession>
<evidence type="ECO:0000256" key="1">
    <source>
        <dbReference type="SAM" id="MobiDB-lite"/>
    </source>
</evidence>
<dbReference type="STRING" id="1714016.BA724_01615"/>
<feature type="region of interest" description="Disordered" evidence="1">
    <location>
        <begin position="57"/>
        <end position="76"/>
    </location>
</feature>
<dbReference type="RefSeq" id="WP_069937537.1">
    <property type="nucleotide sequence ID" value="NZ_MAMP01000012.1"/>
</dbReference>
<name>A0A1E7DR77_9BACI</name>
<reference evidence="2 3" key="1">
    <citation type="submission" date="2016-06" db="EMBL/GenBank/DDBJ databases">
        <title>Domibacillus iocasae genome sequencing.</title>
        <authorList>
            <person name="Verma A."/>
            <person name="Pal Y."/>
            <person name="Ojha A.K."/>
            <person name="Krishnamurthi S."/>
        </authorList>
    </citation>
    <scope>NUCLEOTIDE SEQUENCE [LARGE SCALE GENOMIC DNA]</scope>
    <source>
        <strain evidence="2 3">DSM 29979</strain>
    </source>
</reference>
<evidence type="ECO:0000313" key="2">
    <source>
        <dbReference type="EMBL" id="OES45539.1"/>
    </source>
</evidence>
<dbReference type="OrthoDB" id="2970948at2"/>
<sequence>MNIDYQRLYEDYLISTEERTRRLELDEFEDEKQHMANWLQKVRGMTPEQAQAVIEHSPISKQIEQAHKRENDPSHG</sequence>
<organism evidence="2 3">
    <name type="scientific">Domibacillus iocasae</name>
    <dbReference type="NCBI Taxonomy" id="1714016"/>
    <lineage>
        <taxon>Bacteria</taxon>
        <taxon>Bacillati</taxon>
        <taxon>Bacillota</taxon>
        <taxon>Bacilli</taxon>
        <taxon>Bacillales</taxon>
        <taxon>Bacillaceae</taxon>
        <taxon>Domibacillus</taxon>
    </lineage>
</organism>
<gene>
    <name evidence="2" type="ORF">BA724_01615</name>
</gene>
<protein>
    <submittedName>
        <fullName evidence="2">Uncharacterized protein</fullName>
    </submittedName>
</protein>
<feature type="compositionally biased region" description="Basic and acidic residues" evidence="1">
    <location>
        <begin position="64"/>
        <end position="76"/>
    </location>
</feature>
<keyword evidence="3" id="KW-1185">Reference proteome</keyword>
<dbReference type="Proteomes" id="UP000095658">
    <property type="component" value="Unassembled WGS sequence"/>
</dbReference>